<dbReference type="KEGG" id="tcn:H9L16_00545"/>
<dbReference type="RefSeq" id="WP_187552694.1">
    <property type="nucleotide sequence ID" value="NZ_CP060719.1"/>
</dbReference>
<dbReference type="InterPro" id="IPR013362">
    <property type="entry name" value="Pilus_4_PilV"/>
</dbReference>
<proteinExistence type="predicted"/>
<dbReference type="NCBIfam" id="TIGR02523">
    <property type="entry name" value="type_IV_pilV"/>
    <property type="match status" value="1"/>
</dbReference>
<evidence type="ECO:0000313" key="1">
    <source>
        <dbReference type="EMBL" id="QNN70178.1"/>
    </source>
</evidence>
<evidence type="ECO:0000313" key="2">
    <source>
        <dbReference type="Proteomes" id="UP000515804"/>
    </source>
</evidence>
<sequence length="138" mass="13855">MRGVGLIEVLVSVLVLGIGLLGVAAMQSTALQGGQSSLETSQAVMQTNAIIEAMRANSANAASYNTGGKRCSATGGATLAGNDLDNWVTALQGTIRGGASTCGTITGCPAACVITVEWDDSRAGGLSARQLVTEARIL</sequence>
<accession>A0A7G9SQQ3</accession>
<dbReference type="EMBL" id="CP060719">
    <property type="protein sequence ID" value="QNN70178.1"/>
    <property type="molecule type" value="Genomic_DNA"/>
</dbReference>
<gene>
    <name evidence="1" type="primary">pilV</name>
    <name evidence="1" type="ORF">H9L16_00545</name>
</gene>
<keyword evidence="2" id="KW-1185">Reference proteome</keyword>
<protein>
    <submittedName>
        <fullName evidence="1">Type IV pilus modification protein PilV</fullName>
    </submittedName>
</protein>
<dbReference type="AlphaFoldDB" id="A0A7G9SQQ3"/>
<dbReference type="Proteomes" id="UP000515804">
    <property type="component" value="Chromosome"/>
</dbReference>
<name>A0A7G9SQQ3_9GAMM</name>
<organism evidence="1 2">
    <name type="scientific">Thermomonas carbonis</name>
    <dbReference type="NCBI Taxonomy" id="1463158"/>
    <lineage>
        <taxon>Bacteria</taxon>
        <taxon>Pseudomonadati</taxon>
        <taxon>Pseudomonadota</taxon>
        <taxon>Gammaproteobacteria</taxon>
        <taxon>Lysobacterales</taxon>
        <taxon>Lysobacteraceae</taxon>
        <taxon>Thermomonas</taxon>
    </lineage>
</organism>
<reference evidence="1 2" key="1">
    <citation type="submission" date="2020-08" db="EMBL/GenBank/DDBJ databases">
        <title>Genome sequence of Thermomonas carbonis KCTC 42013T.</title>
        <authorList>
            <person name="Hyun D.-W."/>
            <person name="Bae J.-W."/>
        </authorList>
    </citation>
    <scope>NUCLEOTIDE SEQUENCE [LARGE SCALE GENOMIC DNA]</scope>
    <source>
        <strain evidence="1 2">KCTC 42013</strain>
    </source>
</reference>